<evidence type="ECO:0000313" key="2">
    <source>
        <dbReference type="EMBL" id="SUZ82257.1"/>
    </source>
</evidence>
<reference evidence="2" key="1">
    <citation type="submission" date="2018-05" db="EMBL/GenBank/DDBJ databases">
        <authorList>
            <person name="Lanie J.A."/>
            <person name="Ng W.-L."/>
            <person name="Kazmierczak K.M."/>
            <person name="Andrzejewski T.M."/>
            <person name="Davidsen T.M."/>
            <person name="Wayne K.J."/>
            <person name="Tettelin H."/>
            <person name="Glass J.I."/>
            <person name="Rusch D."/>
            <person name="Podicherti R."/>
            <person name="Tsui H.-C.T."/>
            <person name="Winkler M.E."/>
        </authorList>
    </citation>
    <scope>NUCLEOTIDE SEQUENCE</scope>
</reference>
<dbReference type="AlphaFoldDB" id="A0A381QX09"/>
<organism evidence="2">
    <name type="scientific">marine metagenome</name>
    <dbReference type="NCBI Taxonomy" id="408172"/>
    <lineage>
        <taxon>unclassified sequences</taxon>
        <taxon>metagenomes</taxon>
        <taxon>ecological metagenomes</taxon>
    </lineage>
</organism>
<dbReference type="EMBL" id="UINC01001498">
    <property type="protein sequence ID" value="SUZ82257.1"/>
    <property type="molecule type" value="Genomic_DNA"/>
</dbReference>
<dbReference type="InterPro" id="IPR042099">
    <property type="entry name" value="ANL_N_sf"/>
</dbReference>
<sequence length="371" mass="41441">MVPEELDILASELEGRFSQDLKSRWNDLEFEELALRAFNAQFQYNPVYRRFCEGKNAVPTAVQSWRDVPMVPTTAFRHLDLVTGDHSSVRMVFRTSGTTSTTLAPGRHLVSRPSLYHASLLSSFREYLLPDVEEIKFVSLIPSPADLPHSSLSHMVGVAADRMSSETHWLVNGKGVLNSIGLRNVLNDAALEGEKILLLGTAFAFVHWLDELAGKELRRLPPESRIMETGGFKAQTRNITKEQLYKSLSTTVGLESNRIVNEYGMTELLSQLYESNLTQPNEIQAGHTPPPWLRVRALNPTTLEPVAENETGLLTFFDLANLGSVCHVLTEDVGRVIGGKVHLEGRFPNAEPRGCSRTMDELMASSRVTRR</sequence>
<accession>A0A381QX09</accession>
<dbReference type="GO" id="GO:0008218">
    <property type="term" value="P:bioluminescence"/>
    <property type="evidence" value="ECO:0007669"/>
    <property type="project" value="InterPro"/>
</dbReference>
<dbReference type="InterPro" id="IPR007534">
    <property type="entry name" value="LuxE"/>
</dbReference>
<dbReference type="Gene3D" id="3.40.50.12780">
    <property type="entry name" value="N-terminal domain of ligase-like"/>
    <property type="match status" value="1"/>
</dbReference>
<evidence type="ECO:0000259" key="1">
    <source>
        <dbReference type="Pfam" id="PF04443"/>
    </source>
</evidence>
<gene>
    <name evidence="2" type="ORF">METZ01_LOCUS35111</name>
</gene>
<proteinExistence type="predicted"/>
<name>A0A381QX09_9ZZZZ</name>
<feature type="domain" description="Acyl-protein synthetase LuxE" evidence="1">
    <location>
        <begin position="30"/>
        <end position="361"/>
    </location>
</feature>
<dbReference type="GO" id="GO:0047474">
    <property type="term" value="F:long-chain fatty acid--protein ligase activity"/>
    <property type="evidence" value="ECO:0007669"/>
    <property type="project" value="InterPro"/>
</dbReference>
<dbReference type="Pfam" id="PF04443">
    <property type="entry name" value="LuxE"/>
    <property type="match status" value="1"/>
</dbReference>
<protein>
    <recommendedName>
        <fullName evidence="1">Acyl-protein synthetase LuxE domain-containing protein</fullName>
    </recommendedName>
</protein>